<feature type="transmembrane region" description="Helical" evidence="1">
    <location>
        <begin position="197"/>
        <end position="214"/>
    </location>
</feature>
<reference evidence="3" key="1">
    <citation type="submission" date="2023-03" db="EMBL/GenBank/DDBJ databases">
        <title>Lomoglobus Profundus gen. nov., sp. nov., a novel member of the phylum Verrucomicrobia, isolated from deep-marine sediment of South China Sea.</title>
        <authorList>
            <person name="Ahmad T."/>
            <person name="Ishaq S.E."/>
            <person name="Wang F."/>
        </authorList>
    </citation>
    <scope>NUCLEOTIDE SEQUENCE</scope>
    <source>
        <strain evidence="3">LMO-M01</strain>
    </source>
</reference>
<feature type="transmembrane region" description="Helical" evidence="1">
    <location>
        <begin position="170"/>
        <end position="190"/>
    </location>
</feature>
<dbReference type="RefSeq" id="WP_330931328.1">
    <property type="nucleotide sequence ID" value="NZ_CP119075.1"/>
</dbReference>
<organism evidence="3 4">
    <name type="scientific">Synoicihabitans lomoniglobus</name>
    <dbReference type="NCBI Taxonomy" id="2909285"/>
    <lineage>
        <taxon>Bacteria</taxon>
        <taxon>Pseudomonadati</taxon>
        <taxon>Verrucomicrobiota</taxon>
        <taxon>Opitutia</taxon>
        <taxon>Opitutales</taxon>
        <taxon>Opitutaceae</taxon>
        <taxon>Synoicihabitans</taxon>
    </lineage>
</organism>
<dbReference type="Proteomes" id="UP001218638">
    <property type="component" value="Chromosome"/>
</dbReference>
<sequence length="262" mass="28328">MRPTLSSNSFRPMAPQEYYIRNESDSEARGPFNLEQLTSLAENGQVTAETVYYDAAKEQWVSVGSDAELMKQLYPEKKKLQVRAKGEIKSLNTTSESVPPIEVADMLAAAEGRSADTKGKADPAEALARNAQISMYACTLILLISGLALLAPSIDVIVAGNYPKLLQQPFAILGAVDLFLFIVMLLQAVAIYPFIRFRAALGAGFLGLFFFTQGDTHTALYSVVGSVGIYFSTVFTNLFAVIVTAVIGIGGMGMFAWTVLNS</sequence>
<dbReference type="AlphaFoldDB" id="A0AAF0CQF1"/>
<dbReference type="KEGG" id="slom:PXH66_04670"/>
<name>A0AAF0CQF1_9BACT</name>
<evidence type="ECO:0000313" key="4">
    <source>
        <dbReference type="Proteomes" id="UP001218638"/>
    </source>
</evidence>
<keyword evidence="1" id="KW-1133">Transmembrane helix</keyword>
<evidence type="ECO:0000313" key="3">
    <source>
        <dbReference type="EMBL" id="WED66137.1"/>
    </source>
</evidence>
<keyword evidence="1" id="KW-0812">Transmembrane</keyword>
<evidence type="ECO:0000256" key="1">
    <source>
        <dbReference type="SAM" id="Phobius"/>
    </source>
</evidence>
<protein>
    <submittedName>
        <fullName evidence="3">GYF domain-containing protein</fullName>
    </submittedName>
</protein>
<dbReference type="Pfam" id="PF14237">
    <property type="entry name" value="GYF_2"/>
    <property type="match status" value="1"/>
</dbReference>
<feature type="transmembrane region" description="Helical" evidence="1">
    <location>
        <begin position="136"/>
        <end position="158"/>
    </location>
</feature>
<gene>
    <name evidence="3" type="ORF">PXH66_04670</name>
</gene>
<keyword evidence="1" id="KW-0472">Membrane</keyword>
<keyword evidence="4" id="KW-1185">Reference proteome</keyword>
<accession>A0AAF0CQF1</accession>
<feature type="domain" description="GYF" evidence="2">
    <location>
        <begin position="18"/>
        <end position="69"/>
    </location>
</feature>
<evidence type="ECO:0000259" key="2">
    <source>
        <dbReference type="Pfam" id="PF14237"/>
    </source>
</evidence>
<feature type="transmembrane region" description="Helical" evidence="1">
    <location>
        <begin position="234"/>
        <end position="260"/>
    </location>
</feature>
<proteinExistence type="predicted"/>
<dbReference type="InterPro" id="IPR025640">
    <property type="entry name" value="GYF_2"/>
</dbReference>
<dbReference type="EMBL" id="CP119075">
    <property type="protein sequence ID" value="WED66137.1"/>
    <property type="molecule type" value="Genomic_DNA"/>
</dbReference>